<accession>A0A8T0UX70</accession>
<evidence type="ECO:0000313" key="1">
    <source>
        <dbReference type="EMBL" id="KAG2625776.1"/>
    </source>
</evidence>
<keyword evidence="2" id="KW-1185">Reference proteome</keyword>
<name>A0A8T0UX70_PANVG</name>
<evidence type="ECO:0000313" key="2">
    <source>
        <dbReference type="Proteomes" id="UP000823388"/>
    </source>
</evidence>
<sequence length="168" mass="19198">MHLMPSRLDGWPDQVTRDVPKWTSLTRCSEERSTAVHSHSTAAGLDHGWDHMEAAAQLHTLARRCYRARCMLSEWCWKALVWAFGQPRAHHGLTARLGGNGQWSACCWAHGPKIYSYTPRSDRWTRPNVKFISNSRASRRLDVCFSVGVREKFRVPARARGILQTCLP</sequence>
<proteinExistence type="predicted"/>
<dbReference type="Proteomes" id="UP000823388">
    <property type="component" value="Chromosome 3K"/>
</dbReference>
<dbReference type="EMBL" id="CM029041">
    <property type="protein sequence ID" value="KAG2625776.1"/>
    <property type="molecule type" value="Genomic_DNA"/>
</dbReference>
<reference evidence="1" key="1">
    <citation type="submission" date="2020-05" db="EMBL/GenBank/DDBJ databases">
        <title>WGS assembly of Panicum virgatum.</title>
        <authorList>
            <person name="Lovell J.T."/>
            <person name="Jenkins J."/>
            <person name="Shu S."/>
            <person name="Juenger T.E."/>
            <person name="Schmutz J."/>
        </authorList>
    </citation>
    <scope>NUCLEOTIDE SEQUENCE</scope>
    <source>
        <strain evidence="1">AP13</strain>
    </source>
</reference>
<organism evidence="1 2">
    <name type="scientific">Panicum virgatum</name>
    <name type="common">Blackwell switchgrass</name>
    <dbReference type="NCBI Taxonomy" id="38727"/>
    <lineage>
        <taxon>Eukaryota</taxon>
        <taxon>Viridiplantae</taxon>
        <taxon>Streptophyta</taxon>
        <taxon>Embryophyta</taxon>
        <taxon>Tracheophyta</taxon>
        <taxon>Spermatophyta</taxon>
        <taxon>Magnoliopsida</taxon>
        <taxon>Liliopsida</taxon>
        <taxon>Poales</taxon>
        <taxon>Poaceae</taxon>
        <taxon>PACMAD clade</taxon>
        <taxon>Panicoideae</taxon>
        <taxon>Panicodae</taxon>
        <taxon>Paniceae</taxon>
        <taxon>Panicinae</taxon>
        <taxon>Panicum</taxon>
        <taxon>Panicum sect. Hiantes</taxon>
    </lineage>
</organism>
<gene>
    <name evidence="1" type="ORF">PVAP13_3KG301000</name>
</gene>
<comment type="caution">
    <text evidence="1">The sequence shown here is derived from an EMBL/GenBank/DDBJ whole genome shotgun (WGS) entry which is preliminary data.</text>
</comment>
<protein>
    <submittedName>
        <fullName evidence="1">Uncharacterized protein</fullName>
    </submittedName>
</protein>
<dbReference type="AlphaFoldDB" id="A0A8T0UX70"/>